<dbReference type="GO" id="GO:0016787">
    <property type="term" value="F:hydrolase activity"/>
    <property type="evidence" value="ECO:0007669"/>
    <property type="project" value="UniProtKB-KW"/>
</dbReference>
<dbReference type="InterPro" id="IPR000383">
    <property type="entry name" value="Xaa-Pro-like_dom"/>
</dbReference>
<protein>
    <submittedName>
        <fullName evidence="2">Alpha/beta hydrolase</fullName>
    </submittedName>
</protein>
<accession>D9I358</accession>
<feature type="non-terminal residue" evidence="2">
    <location>
        <position position="219"/>
    </location>
</feature>
<dbReference type="Gene3D" id="3.40.50.1820">
    <property type="entry name" value="alpha/beta hydrolase"/>
    <property type="match status" value="1"/>
</dbReference>
<dbReference type="InterPro" id="IPR029058">
    <property type="entry name" value="AB_hydrolase_fold"/>
</dbReference>
<evidence type="ECO:0000259" key="1">
    <source>
        <dbReference type="Pfam" id="PF02129"/>
    </source>
</evidence>
<name>D9I358_9PROT</name>
<dbReference type="AlphaFoldDB" id="D9I358"/>
<dbReference type="PANTHER" id="PTHR42103">
    <property type="entry name" value="ALPHA/BETA-HYDROLASES SUPERFAMILY PROTEIN"/>
    <property type="match status" value="1"/>
</dbReference>
<proteinExistence type="predicted"/>
<organism evidence="2">
    <name type="scientific">Candidatus Odyssella thessalonicensis</name>
    <dbReference type="NCBI Taxonomy" id="84647"/>
    <lineage>
        <taxon>Bacteria</taxon>
        <taxon>Pseudomonadati</taxon>
        <taxon>Pseudomonadota</taxon>
        <taxon>Alphaproteobacteria</taxon>
        <taxon>Holosporales</taxon>
        <taxon>Candidatus Paracaedibacteraceae</taxon>
        <taxon>Candidatus Odyssella</taxon>
    </lineage>
</organism>
<sequence length="219" mass="24204">MAEVIFNGAAGRIEGRYHQNSHEDAPIALVLHPNPQFGGTMNNKVVYALYRTFVDLGFSTLRINFRGVGRSEGTFDNGEGELNDAATALDWLQTVNPTASKCFIAGFSFGAWIAMQLLMRRPELDGFISVAPPADRYDFSFLAPCPVPGLILQGAKDDIVPFGYVAKMADKLQQQRGIRIDYTQIPDADHFFTGKLPELCQLIEGYVKQRLSVRSLAQA</sequence>
<reference evidence="2" key="1">
    <citation type="submission" date="2010-04" db="EMBL/GenBank/DDBJ databases">
        <title>Phylogenomics of Odyssella thessalonicensis, a new Alphaproteobacteria order.</title>
        <authorList>
            <person name="Madoui M.-A."/>
            <person name="Robert C."/>
            <person name="Raoult D."/>
        </authorList>
    </citation>
    <scope>NUCLEOTIDE SEQUENCE</scope>
    <source>
        <strain evidence="2">L13</strain>
    </source>
</reference>
<dbReference type="ESTHER" id="9prot-d9i358">
    <property type="family name" value="Atu1826-like"/>
</dbReference>
<keyword evidence="2" id="KW-0378">Hydrolase</keyword>
<dbReference type="SUPFAM" id="SSF53474">
    <property type="entry name" value="alpha/beta-Hydrolases"/>
    <property type="match status" value="1"/>
</dbReference>
<feature type="domain" description="Xaa-Pro dipeptidyl-peptidase-like" evidence="1">
    <location>
        <begin position="25"/>
        <end position="144"/>
    </location>
</feature>
<dbReference type="EMBL" id="HM072441">
    <property type="protein sequence ID" value="ADI50036.1"/>
    <property type="molecule type" value="Genomic_DNA"/>
</dbReference>
<dbReference type="Pfam" id="PF02129">
    <property type="entry name" value="Peptidase_S15"/>
    <property type="match status" value="1"/>
</dbReference>
<dbReference type="PANTHER" id="PTHR42103:SF2">
    <property type="entry name" value="AB HYDROLASE-1 DOMAIN-CONTAINING PROTEIN"/>
    <property type="match status" value="1"/>
</dbReference>
<evidence type="ECO:0000313" key="2">
    <source>
        <dbReference type="EMBL" id="ADI50036.1"/>
    </source>
</evidence>